<dbReference type="SUPFAM" id="SSF88659">
    <property type="entry name" value="Sigma3 and sigma4 domains of RNA polymerase sigma factors"/>
    <property type="match status" value="1"/>
</dbReference>
<name>A0A415E6U8_9FIRM</name>
<dbReference type="InterPro" id="IPR013249">
    <property type="entry name" value="RNA_pol_sigma70_r4_t2"/>
</dbReference>
<evidence type="ECO:0000256" key="2">
    <source>
        <dbReference type="ARBA" id="ARBA00023015"/>
    </source>
</evidence>
<evidence type="ECO:0000256" key="1">
    <source>
        <dbReference type="ARBA" id="ARBA00010641"/>
    </source>
</evidence>
<comment type="caution">
    <text evidence="7">The sequence shown here is derived from an EMBL/GenBank/DDBJ whole genome shotgun (WGS) entry which is preliminary data.</text>
</comment>
<dbReference type="GO" id="GO:0003677">
    <property type="term" value="F:DNA binding"/>
    <property type="evidence" value="ECO:0007669"/>
    <property type="project" value="InterPro"/>
</dbReference>
<dbReference type="AlphaFoldDB" id="A0A415E6U8"/>
<dbReference type="SUPFAM" id="SSF88946">
    <property type="entry name" value="Sigma2 domain of RNA polymerase sigma factors"/>
    <property type="match status" value="1"/>
</dbReference>
<dbReference type="OrthoDB" id="1734292at2"/>
<dbReference type="GO" id="GO:0006352">
    <property type="term" value="P:DNA-templated transcription initiation"/>
    <property type="evidence" value="ECO:0007669"/>
    <property type="project" value="InterPro"/>
</dbReference>
<dbReference type="InterPro" id="IPR013325">
    <property type="entry name" value="RNA_pol_sigma_r2"/>
</dbReference>
<dbReference type="InterPro" id="IPR014284">
    <property type="entry name" value="RNA_pol_sigma-70_dom"/>
</dbReference>
<evidence type="ECO:0000313" key="7">
    <source>
        <dbReference type="EMBL" id="RHJ89444.1"/>
    </source>
</evidence>
<evidence type="ECO:0000313" key="8">
    <source>
        <dbReference type="Proteomes" id="UP000284841"/>
    </source>
</evidence>
<dbReference type="EMBL" id="QRMS01000001">
    <property type="protein sequence ID" value="RHJ89444.1"/>
    <property type="molecule type" value="Genomic_DNA"/>
</dbReference>
<dbReference type="Pfam" id="PF04542">
    <property type="entry name" value="Sigma70_r2"/>
    <property type="match status" value="1"/>
</dbReference>
<dbReference type="Gene3D" id="1.10.10.10">
    <property type="entry name" value="Winged helix-like DNA-binding domain superfamily/Winged helix DNA-binding domain"/>
    <property type="match status" value="1"/>
</dbReference>
<dbReference type="CDD" id="cd06171">
    <property type="entry name" value="Sigma70_r4"/>
    <property type="match status" value="1"/>
</dbReference>
<dbReference type="InterPro" id="IPR013324">
    <property type="entry name" value="RNA_pol_sigma_r3/r4-like"/>
</dbReference>
<comment type="similarity">
    <text evidence="1">Belongs to the sigma-70 factor family. ECF subfamily.</text>
</comment>
<dbReference type="STRING" id="1776384.GCA_900086585_02789"/>
<reference evidence="7 8" key="1">
    <citation type="submission" date="2018-08" db="EMBL/GenBank/DDBJ databases">
        <title>A genome reference for cultivated species of the human gut microbiota.</title>
        <authorList>
            <person name="Zou Y."/>
            <person name="Xue W."/>
            <person name="Luo G."/>
        </authorList>
    </citation>
    <scope>NUCLEOTIDE SEQUENCE [LARGE SCALE GENOMIC DNA]</scope>
    <source>
        <strain evidence="7 8">AM07-24</strain>
    </source>
</reference>
<proteinExistence type="inferred from homology"/>
<keyword evidence="2" id="KW-0805">Transcription regulation</keyword>
<dbReference type="PANTHER" id="PTHR43133">
    <property type="entry name" value="RNA POLYMERASE ECF-TYPE SIGMA FACTO"/>
    <property type="match status" value="1"/>
</dbReference>
<organism evidence="7 8">
    <name type="scientific">Emergencia timonensis</name>
    <dbReference type="NCBI Taxonomy" id="1776384"/>
    <lineage>
        <taxon>Bacteria</taxon>
        <taxon>Bacillati</taxon>
        <taxon>Bacillota</taxon>
        <taxon>Clostridia</taxon>
        <taxon>Peptostreptococcales</taxon>
        <taxon>Anaerovoracaceae</taxon>
        <taxon>Emergencia</taxon>
    </lineage>
</organism>
<gene>
    <name evidence="7" type="ORF">DW099_02385</name>
</gene>
<keyword evidence="4" id="KW-0804">Transcription</keyword>
<protein>
    <submittedName>
        <fullName evidence="7">RNA polymerase sigma factor</fullName>
    </submittedName>
</protein>
<sequence>MKECDRMNIREFEEKYDQYKTVIYRIAFTYLKNNEECEDAMQEVFLKYLLSAPAFESTEHEKRWLIRVTVNYCKNNLKLFWNSRRGAIEEIAQLPADNEEKAILEEIFNLPEKFKIVIYLYYVEGYKCAEIAEILGMKESAVKMRLKKGRELLKIQWEKGEVFA</sequence>
<feature type="domain" description="RNA polymerase sigma-70 region 2" evidence="5">
    <location>
        <begin position="16"/>
        <end position="77"/>
    </location>
</feature>
<evidence type="ECO:0000256" key="4">
    <source>
        <dbReference type="ARBA" id="ARBA00023163"/>
    </source>
</evidence>
<evidence type="ECO:0000259" key="6">
    <source>
        <dbReference type="Pfam" id="PF08281"/>
    </source>
</evidence>
<dbReference type="InterPro" id="IPR007627">
    <property type="entry name" value="RNA_pol_sigma70_r2"/>
</dbReference>
<dbReference type="Gene3D" id="1.10.1740.10">
    <property type="match status" value="1"/>
</dbReference>
<keyword evidence="3" id="KW-0731">Sigma factor</keyword>
<evidence type="ECO:0000259" key="5">
    <source>
        <dbReference type="Pfam" id="PF04542"/>
    </source>
</evidence>
<dbReference type="InterPro" id="IPR036388">
    <property type="entry name" value="WH-like_DNA-bd_sf"/>
</dbReference>
<dbReference type="NCBIfam" id="TIGR02937">
    <property type="entry name" value="sigma70-ECF"/>
    <property type="match status" value="1"/>
</dbReference>
<evidence type="ECO:0000256" key="3">
    <source>
        <dbReference type="ARBA" id="ARBA00023082"/>
    </source>
</evidence>
<dbReference type="Pfam" id="PF08281">
    <property type="entry name" value="Sigma70_r4_2"/>
    <property type="match status" value="1"/>
</dbReference>
<keyword evidence="8" id="KW-1185">Reference proteome</keyword>
<dbReference type="PANTHER" id="PTHR43133:SF60">
    <property type="entry name" value="RNA POLYMERASE SIGMA FACTOR SIGV"/>
    <property type="match status" value="1"/>
</dbReference>
<dbReference type="Proteomes" id="UP000284841">
    <property type="component" value="Unassembled WGS sequence"/>
</dbReference>
<dbReference type="GO" id="GO:0016987">
    <property type="term" value="F:sigma factor activity"/>
    <property type="evidence" value="ECO:0007669"/>
    <property type="project" value="UniProtKB-KW"/>
</dbReference>
<dbReference type="InterPro" id="IPR039425">
    <property type="entry name" value="RNA_pol_sigma-70-like"/>
</dbReference>
<feature type="domain" description="RNA polymerase sigma factor 70 region 4 type 2" evidence="6">
    <location>
        <begin position="103"/>
        <end position="153"/>
    </location>
</feature>
<accession>A0A415E6U8</accession>